<feature type="transmembrane region" description="Helical" evidence="2">
    <location>
        <begin position="228"/>
        <end position="248"/>
    </location>
</feature>
<evidence type="ECO:0000256" key="2">
    <source>
        <dbReference type="SAM" id="Phobius"/>
    </source>
</evidence>
<accession>A0A0S4IIT3</accession>
<keyword evidence="4" id="KW-1185">Reference proteome</keyword>
<evidence type="ECO:0000313" key="3">
    <source>
        <dbReference type="EMBL" id="CUE73103.1"/>
    </source>
</evidence>
<dbReference type="Proteomes" id="UP000051952">
    <property type="component" value="Unassembled WGS sequence"/>
</dbReference>
<gene>
    <name evidence="3" type="ORF">BSAL_54810</name>
</gene>
<proteinExistence type="predicted"/>
<keyword evidence="2 3" id="KW-0812">Transmembrane</keyword>
<evidence type="ECO:0000256" key="1">
    <source>
        <dbReference type="SAM" id="MobiDB-lite"/>
    </source>
</evidence>
<evidence type="ECO:0000313" key="4">
    <source>
        <dbReference type="Proteomes" id="UP000051952"/>
    </source>
</evidence>
<keyword evidence="2" id="KW-1133">Transmembrane helix</keyword>
<feature type="transmembrane region" description="Helical" evidence="2">
    <location>
        <begin position="369"/>
        <end position="388"/>
    </location>
</feature>
<feature type="transmembrane region" description="Helical" evidence="2">
    <location>
        <begin position="28"/>
        <end position="58"/>
    </location>
</feature>
<name>A0A0S4IIT3_BODSA</name>
<feature type="transmembrane region" description="Helical" evidence="2">
    <location>
        <begin position="329"/>
        <end position="349"/>
    </location>
</feature>
<protein>
    <submittedName>
        <fullName evidence="3">Transmembrane protein, putative</fullName>
    </submittedName>
</protein>
<sequence>MSWWDVNFAASASVGAGFAPGSFQQGGWALAFLMTGVVFVCSMVSFAAYTSLTSIVYWTQQLQARGHIVGADHSVLTAVTGASPFRATQPFRALSWSETPLHDSDEKKTAKKRKGRQQQLAPPPSSLYIVPESSMMVHFFTGSETFTRCFEFCQFTFGYSSMILKTATAVDIMYTFIVASPNIQERASPLVSALTTPTGMSVAVFLIMAVCLLVPMPLSANMVKLADVSMVLIQLCLVTFLTSLAITVEWSREGPKATHGALALTLPHDANHLSVLFPFAKRFFFVIAASATLFTPHAGTPVVFRGPPSNLATLPARALHQLHASTSSVAYYMFLGVVYDIVLPLGRTTPRVALLNFVDYRKWLAGADAYEWVMVIFVLAPLVHLVSVTRGMIETFLNTLLRIASVSPLVPRAVLSFCFSSQPLLHG</sequence>
<keyword evidence="2" id="KW-0472">Membrane</keyword>
<feature type="transmembrane region" description="Helical" evidence="2">
    <location>
        <begin position="190"/>
        <end position="216"/>
    </location>
</feature>
<feature type="region of interest" description="Disordered" evidence="1">
    <location>
        <begin position="99"/>
        <end position="126"/>
    </location>
</feature>
<dbReference type="AlphaFoldDB" id="A0A0S4IIT3"/>
<organism evidence="3 4">
    <name type="scientific">Bodo saltans</name>
    <name type="common">Flagellated protozoan</name>
    <dbReference type="NCBI Taxonomy" id="75058"/>
    <lineage>
        <taxon>Eukaryota</taxon>
        <taxon>Discoba</taxon>
        <taxon>Euglenozoa</taxon>
        <taxon>Kinetoplastea</taxon>
        <taxon>Metakinetoplastina</taxon>
        <taxon>Eubodonida</taxon>
        <taxon>Bodonidae</taxon>
        <taxon>Bodo</taxon>
    </lineage>
</organism>
<dbReference type="EMBL" id="CYKH01000144">
    <property type="protein sequence ID" value="CUE73103.1"/>
    <property type="molecule type" value="Genomic_DNA"/>
</dbReference>
<dbReference type="VEuPathDB" id="TriTrypDB:BSAL_54810"/>
<reference evidence="4" key="1">
    <citation type="submission" date="2015-09" db="EMBL/GenBank/DDBJ databases">
        <authorList>
            <consortium name="Pathogen Informatics"/>
        </authorList>
    </citation>
    <scope>NUCLEOTIDE SEQUENCE [LARGE SCALE GENOMIC DNA]</scope>
    <source>
        <strain evidence="4">Lake Konstanz</strain>
    </source>
</reference>